<sequence>MSVSHLLNGFNWPESTDRPSAEDEAIISLYRTMHKFTYSEYLLLVTWKLQLGQSAEEIPGGRGAGLMPEKGSPEERRNRGGRFRGDAPPMDVPPPPTVMVAPTPFPEAVVVEPPMGYPHPTIDEEQVQELEVEVDDSYEGYDDPRLPELII</sequence>
<evidence type="ECO:0000313" key="2">
    <source>
        <dbReference type="EMBL" id="EDW25973.1"/>
    </source>
</evidence>
<keyword evidence="3" id="KW-1185">Reference proteome</keyword>
<proteinExistence type="predicted"/>
<dbReference type="EMBL" id="CH479190">
    <property type="protein sequence ID" value="EDW25973.1"/>
    <property type="molecule type" value="Genomic_DNA"/>
</dbReference>
<accession>B4GTV3</accession>
<organism evidence="3">
    <name type="scientific">Drosophila persimilis</name>
    <name type="common">Fruit fly</name>
    <dbReference type="NCBI Taxonomy" id="7234"/>
    <lineage>
        <taxon>Eukaryota</taxon>
        <taxon>Metazoa</taxon>
        <taxon>Ecdysozoa</taxon>
        <taxon>Arthropoda</taxon>
        <taxon>Hexapoda</taxon>
        <taxon>Insecta</taxon>
        <taxon>Pterygota</taxon>
        <taxon>Neoptera</taxon>
        <taxon>Endopterygota</taxon>
        <taxon>Diptera</taxon>
        <taxon>Brachycera</taxon>
        <taxon>Muscomorpha</taxon>
        <taxon>Ephydroidea</taxon>
        <taxon>Drosophilidae</taxon>
        <taxon>Drosophila</taxon>
        <taxon>Sophophora</taxon>
    </lineage>
</organism>
<gene>
    <name evidence="2" type="primary">Dper\GL14428</name>
    <name evidence="2" type="ORF">Dper_GL14428</name>
</gene>
<protein>
    <submittedName>
        <fullName evidence="2">GL14428</fullName>
    </submittedName>
</protein>
<name>B4GTV3_DROPE</name>
<feature type="region of interest" description="Disordered" evidence="1">
    <location>
        <begin position="57"/>
        <end position="101"/>
    </location>
</feature>
<dbReference type="AlphaFoldDB" id="B4GTV3"/>
<dbReference type="HOGENOM" id="CLU_1733388_0_0_1"/>
<evidence type="ECO:0000313" key="3">
    <source>
        <dbReference type="Proteomes" id="UP000008744"/>
    </source>
</evidence>
<evidence type="ECO:0000256" key="1">
    <source>
        <dbReference type="SAM" id="MobiDB-lite"/>
    </source>
</evidence>
<dbReference type="Proteomes" id="UP000008744">
    <property type="component" value="Unassembled WGS sequence"/>
</dbReference>
<reference evidence="2 3" key="1">
    <citation type="journal article" date="2007" name="Nature">
        <title>Evolution of genes and genomes on the Drosophila phylogeny.</title>
        <authorList>
            <consortium name="Drosophila 12 Genomes Consortium"/>
            <person name="Clark A.G."/>
            <person name="Eisen M.B."/>
            <person name="Smith D.R."/>
            <person name="Bergman C.M."/>
            <person name="Oliver B."/>
            <person name="Markow T.A."/>
            <person name="Kaufman T.C."/>
            <person name="Kellis M."/>
            <person name="Gelbart W."/>
            <person name="Iyer V.N."/>
            <person name="Pollard D.A."/>
            <person name="Sackton T.B."/>
            <person name="Larracuente A.M."/>
            <person name="Singh N.D."/>
            <person name="Abad J.P."/>
            <person name="Abt D.N."/>
            <person name="Adryan B."/>
            <person name="Aguade M."/>
            <person name="Akashi H."/>
            <person name="Anderson W.W."/>
            <person name="Aquadro C.F."/>
            <person name="Ardell D.H."/>
            <person name="Arguello R."/>
            <person name="Artieri C.G."/>
            <person name="Barbash D.A."/>
            <person name="Barker D."/>
            <person name="Barsanti P."/>
            <person name="Batterham P."/>
            <person name="Batzoglou S."/>
            <person name="Begun D."/>
            <person name="Bhutkar A."/>
            <person name="Blanco E."/>
            <person name="Bosak S.A."/>
            <person name="Bradley R.K."/>
            <person name="Brand A.D."/>
            <person name="Brent M.R."/>
            <person name="Brooks A.N."/>
            <person name="Brown R.H."/>
            <person name="Butlin R.K."/>
            <person name="Caggese C."/>
            <person name="Calvi B.R."/>
            <person name="Bernardo de Carvalho A."/>
            <person name="Caspi A."/>
            <person name="Castrezana S."/>
            <person name="Celniker S.E."/>
            <person name="Chang J.L."/>
            <person name="Chapple C."/>
            <person name="Chatterji S."/>
            <person name="Chinwalla A."/>
            <person name="Civetta A."/>
            <person name="Clifton S.W."/>
            <person name="Comeron J.M."/>
            <person name="Costello J.C."/>
            <person name="Coyne J.A."/>
            <person name="Daub J."/>
            <person name="David R.G."/>
            <person name="Delcher A.L."/>
            <person name="Delehaunty K."/>
            <person name="Do C.B."/>
            <person name="Ebling H."/>
            <person name="Edwards K."/>
            <person name="Eickbush T."/>
            <person name="Evans J.D."/>
            <person name="Filipski A."/>
            <person name="Findeiss S."/>
            <person name="Freyhult E."/>
            <person name="Fulton L."/>
            <person name="Fulton R."/>
            <person name="Garcia A.C."/>
            <person name="Gardiner A."/>
            <person name="Garfield D.A."/>
            <person name="Garvin B.E."/>
            <person name="Gibson G."/>
            <person name="Gilbert D."/>
            <person name="Gnerre S."/>
            <person name="Godfrey J."/>
            <person name="Good R."/>
            <person name="Gotea V."/>
            <person name="Gravely B."/>
            <person name="Greenberg A.J."/>
            <person name="Griffiths-Jones S."/>
            <person name="Gross S."/>
            <person name="Guigo R."/>
            <person name="Gustafson E.A."/>
            <person name="Haerty W."/>
            <person name="Hahn M.W."/>
            <person name="Halligan D.L."/>
            <person name="Halpern A.L."/>
            <person name="Halter G.M."/>
            <person name="Han M.V."/>
            <person name="Heger A."/>
            <person name="Hillier L."/>
            <person name="Hinrichs A.S."/>
            <person name="Holmes I."/>
            <person name="Hoskins R.A."/>
            <person name="Hubisz M.J."/>
            <person name="Hultmark D."/>
            <person name="Huntley M.A."/>
            <person name="Jaffe D.B."/>
            <person name="Jagadeeshan S."/>
            <person name="Jeck W.R."/>
            <person name="Johnson J."/>
            <person name="Jones C.D."/>
            <person name="Jordan W.C."/>
            <person name="Karpen G.H."/>
            <person name="Kataoka E."/>
            <person name="Keightley P.D."/>
            <person name="Kheradpour P."/>
            <person name="Kirkness E.F."/>
            <person name="Koerich L.B."/>
            <person name="Kristiansen K."/>
            <person name="Kudrna D."/>
            <person name="Kulathinal R.J."/>
            <person name="Kumar S."/>
            <person name="Kwok R."/>
            <person name="Lander E."/>
            <person name="Langley C.H."/>
            <person name="Lapoint R."/>
            <person name="Lazzaro B.P."/>
            <person name="Lee S.J."/>
            <person name="Levesque L."/>
            <person name="Li R."/>
            <person name="Lin C.F."/>
            <person name="Lin M.F."/>
            <person name="Lindblad-Toh K."/>
            <person name="Llopart A."/>
            <person name="Long M."/>
            <person name="Low L."/>
            <person name="Lozovsky E."/>
            <person name="Lu J."/>
            <person name="Luo M."/>
            <person name="Machado C.A."/>
            <person name="Makalowski W."/>
            <person name="Marzo M."/>
            <person name="Matsuda M."/>
            <person name="Matzkin L."/>
            <person name="McAllister B."/>
            <person name="McBride C.S."/>
            <person name="McKernan B."/>
            <person name="McKernan K."/>
            <person name="Mendez-Lago M."/>
            <person name="Minx P."/>
            <person name="Mollenhauer M.U."/>
            <person name="Montooth K."/>
            <person name="Mount S.M."/>
            <person name="Mu X."/>
            <person name="Myers E."/>
            <person name="Negre B."/>
            <person name="Newfeld S."/>
            <person name="Nielsen R."/>
            <person name="Noor M.A."/>
            <person name="O'Grady P."/>
            <person name="Pachter L."/>
            <person name="Papaceit M."/>
            <person name="Parisi M.J."/>
            <person name="Parisi M."/>
            <person name="Parts L."/>
            <person name="Pedersen J.S."/>
            <person name="Pesole G."/>
            <person name="Phillippy A.M."/>
            <person name="Ponting C.P."/>
            <person name="Pop M."/>
            <person name="Porcelli D."/>
            <person name="Powell J.R."/>
            <person name="Prohaska S."/>
            <person name="Pruitt K."/>
            <person name="Puig M."/>
            <person name="Quesneville H."/>
            <person name="Ram K.R."/>
            <person name="Rand D."/>
            <person name="Rasmussen M.D."/>
            <person name="Reed L.K."/>
            <person name="Reenan R."/>
            <person name="Reily A."/>
            <person name="Remington K.A."/>
            <person name="Rieger T.T."/>
            <person name="Ritchie M.G."/>
            <person name="Robin C."/>
            <person name="Rogers Y.H."/>
            <person name="Rohde C."/>
            <person name="Rozas J."/>
            <person name="Rubenfield M.J."/>
            <person name="Ruiz A."/>
            <person name="Russo S."/>
            <person name="Salzberg S.L."/>
            <person name="Sanchez-Gracia A."/>
            <person name="Saranga D.J."/>
            <person name="Sato H."/>
            <person name="Schaeffer S.W."/>
            <person name="Schatz M.C."/>
            <person name="Schlenke T."/>
            <person name="Schwartz R."/>
            <person name="Segarra C."/>
            <person name="Singh R.S."/>
            <person name="Sirot L."/>
            <person name="Sirota M."/>
            <person name="Sisneros N.B."/>
            <person name="Smith C.D."/>
            <person name="Smith T.F."/>
            <person name="Spieth J."/>
            <person name="Stage D.E."/>
            <person name="Stark A."/>
            <person name="Stephan W."/>
            <person name="Strausberg R.L."/>
            <person name="Strempel S."/>
            <person name="Sturgill D."/>
            <person name="Sutton G."/>
            <person name="Sutton G.G."/>
            <person name="Tao W."/>
            <person name="Teichmann S."/>
            <person name="Tobari Y.N."/>
            <person name="Tomimura Y."/>
            <person name="Tsolas J.M."/>
            <person name="Valente V.L."/>
            <person name="Venter E."/>
            <person name="Venter J.C."/>
            <person name="Vicario S."/>
            <person name="Vieira F.G."/>
            <person name="Vilella A.J."/>
            <person name="Villasante A."/>
            <person name="Walenz B."/>
            <person name="Wang J."/>
            <person name="Wasserman M."/>
            <person name="Watts T."/>
            <person name="Wilson D."/>
            <person name="Wilson R.K."/>
            <person name="Wing R.A."/>
            <person name="Wolfner M.F."/>
            <person name="Wong A."/>
            <person name="Wong G.K."/>
            <person name="Wu C.I."/>
            <person name="Wu G."/>
            <person name="Yamamoto D."/>
            <person name="Yang H.P."/>
            <person name="Yang S.P."/>
            <person name="Yorke J.A."/>
            <person name="Yoshida K."/>
            <person name="Zdobnov E."/>
            <person name="Zhang P."/>
            <person name="Zhang Y."/>
            <person name="Zimin A.V."/>
            <person name="Baldwin J."/>
            <person name="Abdouelleil A."/>
            <person name="Abdulkadir J."/>
            <person name="Abebe A."/>
            <person name="Abera B."/>
            <person name="Abreu J."/>
            <person name="Acer S.C."/>
            <person name="Aftuck L."/>
            <person name="Alexander A."/>
            <person name="An P."/>
            <person name="Anderson E."/>
            <person name="Anderson S."/>
            <person name="Arachi H."/>
            <person name="Azer M."/>
            <person name="Bachantsang P."/>
            <person name="Barry A."/>
            <person name="Bayul T."/>
            <person name="Berlin A."/>
            <person name="Bessette D."/>
            <person name="Bloom T."/>
            <person name="Blye J."/>
            <person name="Boguslavskiy L."/>
            <person name="Bonnet C."/>
            <person name="Boukhgalter B."/>
            <person name="Bourzgui I."/>
            <person name="Brown A."/>
            <person name="Cahill P."/>
            <person name="Channer S."/>
            <person name="Cheshatsang Y."/>
            <person name="Chuda L."/>
            <person name="Citroen M."/>
            <person name="Collymore A."/>
            <person name="Cooke P."/>
            <person name="Costello M."/>
            <person name="D'Aco K."/>
            <person name="Daza R."/>
            <person name="De Haan G."/>
            <person name="DeGray S."/>
            <person name="DeMaso C."/>
            <person name="Dhargay N."/>
            <person name="Dooley K."/>
            <person name="Dooley E."/>
            <person name="Doricent M."/>
            <person name="Dorje P."/>
            <person name="Dorjee K."/>
            <person name="Dupes A."/>
            <person name="Elong R."/>
            <person name="Falk J."/>
            <person name="Farina A."/>
            <person name="Faro S."/>
            <person name="Ferguson D."/>
            <person name="Fisher S."/>
            <person name="Foley C.D."/>
            <person name="Franke A."/>
            <person name="Friedrich D."/>
            <person name="Gadbois L."/>
            <person name="Gearin G."/>
            <person name="Gearin C.R."/>
            <person name="Giannoukos G."/>
            <person name="Goode T."/>
            <person name="Graham J."/>
            <person name="Grandbois E."/>
            <person name="Grewal S."/>
            <person name="Gyaltsen K."/>
            <person name="Hafez N."/>
            <person name="Hagos B."/>
            <person name="Hall J."/>
            <person name="Henson C."/>
            <person name="Hollinger A."/>
            <person name="Honan T."/>
            <person name="Huard M.D."/>
            <person name="Hughes L."/>
            <person name="Hurhula B."/>
            <person name="Husby M.E."/>
            <person name="Kamat A."/>
            <person name="Kanga B."/>
            <person name="Kashin S."/>
            <person name="Khazanovich D."/>
            <person name="Kisner P."/>
            <person name="Lance K."/>
            <person name="Lara M."/>
            <person name="Lee W."/>
            <person name="Lennon N."/>
            <person name="Letendre F."/>
            <person name="LeVine R."/>
            <person name="Lipovsky A."/>
            <person name="Liu X."/>
            <person name="Liu J."/>
            <person name="Liu S."/>
            <person name="Lokyitsang T."/>
            <person name="Lokyitsang Y."/>
            <person name="Lubonja R."/>
            <person name="Lui A."/>
            <person name="MacDonald P."/>
            <person name="Magnisalis V."/>
            <person name="Maru K."/>
            <person name="Matthews C."/>
            <person name="McCusker W."/>
            <person name="McDonough S."/>
            <person name="Mehta T."/>
            <person name="Meldrim J."/>
            <person name="Meneus L."/>
            <person name="Mihai O."/>
            <person name="Mihalev A."/>
            <person name="Mihova T."/>
            <person name="Mittelman R."/>
            <person name="Mlenga V."/>
            <person name="Montmayeur A."/>
            <person name="Mulrain L."/>
            <person name="Navidi A."/>
            <person name="Naylor J."/>
            <person name="Negash T."/>
            <person name="Nguyen T."/>
            <person name="Nguyen N."/>
            <person name="Nicol R."/>
            <person name="Norbu C."/>
            <person name="Norbu N."/>
            <person name="Novod N."/>
            <person name="O'Neill B."/>
            <person name="Osman S."/>
            <person name="Markiewicz E."/>
            <person name="Oyono O.L."/>
            <person name="Patti C."/>
            <person name="Phunkhang P."/>
            <person name="Pierre F."/>
            <person name="Priest M."/>
            <person name="Raghuraman S."/>
            <person name="Rege F."/>
            <person name="Reyes R."/>
            <person name="Rise C."/>
            <person name="Rogov P."/>
            <person name="Ross K."/>
            <person name="Ryan E."/>
            <person name="Settipalli S."/>
            <person name="Shea T."/>
            <person name="Sherpa N."/>
            <person name="Shi L."/>
            <person name="Shih D."/>
            <person name="Sparrow T."/>
            <person name="Spaulding J."/>
            <person name="Stalker J."/>
            <person name="Stange-Thomann N."/>
            <person name="Stavropoulos S."/>
            <person name="Stone C."/>
            <person name="Strader C."/>
            <person name="Tesfaye S."/>
            <person name="Thomson T."/>
            <person name="Thoulutsang Y."/>
            <person name="Thoulutsang D."/>
            <person name="Topham K."/>
            <person name="Topping I."/>
            <person name="Tsamla T."/>
            <person name="Vassiliev H."/>
            <person name="Vo A."/>
            <person name="Wangchuk T."/>
            <person name="Wangdi T."/>
            <person name="Weiand M."/>
            <person name="Wilkinson J."/>
            <person name="Wilson A."/>
            <person name="Yadav S."/>
            <person name="Young G."/>
            <person name="Yu Q."/>
            <person name="Zembek L."/>
            <person name="Zhong D."/>
            <person name="Zimmer A."/>
            <person name="Zwirko Z."/>
            <person name="Jaffe D.B."/>
            <person name="Alvarez P."/>
            <person name="Brockman W."/>
            <person name="Butler J."/>
            <person name="Chin C."/>
            <person name="Gnerre S."/>
            <person name="Grabherr M."/>
            <person name="Kleber M."/>
            <person name="Mauceli E."/>
            <person name="MacCallum I."/>
        </authorList>
    </citation>
    <scope>NUCLEOTIDE SEQUENCE [LARGE SCALE GENOMIC DNA]</scope>
    <source>
        <strain evidence="3">MSH-3 / Tucson 14011-0111.49</strain>
    </source>
</reference>